<reference evidence="2 4" key="1">
    <citation type="journal article" date="2018" name="Genome Res.">
        <title>The genomic architecture and molecular evolution of ant odorant receptors.</title>
        <authorList>
            <person name="McKenzie S.K."/>
            <person name="Kronauer D.J.C."/>
        </authorList>
    </citation>
    <scope>NUCLEOTIDE SEQUENCE [LARGE SCALE GENOMIC DNA]</scope>
    <source>
        <strain evidence="2">Clonal line C1</strain>
    </source>
</reference>
<dbReference type="OrthoDB" id="7635566at2759"/>
<proteinExistence type="predicted"/>
<feature type="region of interest" description="Disordered" evidence="1">
    <location>
        <begin position="1"/>
        <end position="35"/>
    </location>
</feature>
<dbReference type="AlphaFoldDB" id="A0A3L8DGJ7"/>
<dbReference type="Proteomes" id="UP000279307">
    <property type="component" value="Chromosome 8"/>
</dbReference>
<accession>A0A3L8DGJ7</accession>
<evidence type="ECO:0000313" key="2">
    <source>
        <dbReference type="EMBL" id="RLU19570.1"/>
    </source>
</evidence>
<evidence type="ECO:0000313" key="4">
    <source>
        <dbReference type="Proteomes" id="UP000279307"/>
    </source>
</evidence>
<dbReference type="EMBL" id="QOIP01000008">
    <property type="protein sequence ID" value="RLU19573.1"/>
    <property type="molecule type" value="Genomic_DNA"/>
</dbReference>
<name>A0A3L8DGJ7_OOCBI</name>
<gene>
    <name evidence="2" type="ORF">DMN91_008127</name>
    <name evidence="3" type="ORF">DMN91_008130</name>
</gene>
<feature type="compositionally biased region" description="Basic and acidic residues" evidence="1">
    <location>
        <begin position="21"/>
        <end position="32"/>
    </location>
</feature>
<sequence length="176" mass="20046">MDRPKRVIAKPSRYKTTSSDDGPRRTKQHPDNDIDDDIAELRRTMEQEDTGPSLLQDIESTTGFNLLSDNNPLTPHTHTYTELQTPQSYNNIYSATVSQPTHTTHTQPTHTQTTYTTFTPNYVQRQTEIGMMQPVVISGYPHQSRCDAQDSVQRNIRENECQGYDRTSGVTKVTND</sequence>
<protein>
    <submittedName>
        <fullName evidence="2">Uncharacterized protein</fullName>
    </submittedName>
</protein>
<dbReference type="EMBL" id="QOIP01000008">
    <property type="protein sequence ID" value="RLU19570.1"/>
    <property type="molecule type" value="Genomic_DNA"/>
</dbReference>
<evidence type="ECO:0000313" key="3">
    <source>
        <dbReference type="EMBL" id="RLU19573.1"/>
    </source>
</evidence>
<reference evidence="2" key="2">
    <citation type="submission" date="2018-07" db="EMBL/GenBank/DDBJ databases">
        <authorList>
            <person name="Mckenzie S.K."/>
            <person name="Kronauer D.J.C."/>
        </authorList>
    </citation>
    <scope>NUCLEOTIDE SEQUENCE</scope>
    <source>
        <strain evidence="2">Clonal line C1</strain>
    </source>
</reference>
<evidence type="ECO:0000256" key="1">
    <source>
        <dbReference type="SAM" id="MobiDB-lite"/>
    </source>
</evidence>
<comment type="caution">
    <text evidence="2">The sequence shown here is derived from an EMBL/GenBank/DDBJ whole genome shotgun (WGS) entry which is preliminary data.</text>
</comment>
<organism evidence="2 4">
    <name type="scientific">Ooceraea biroi</name>
    <name type="common">Clonal raider ant</name>
    <name type="synonym">Cerapachys biroi</name>
    <dbReference type="NCBI Taxonomy" id="2015173"/>
    <lineage>
        <taxon>Eukaryota</taxon>
        <taxon>Metazoa</taxon>
        <taxon>Ecdysozoa</taxon>
        <taxon>Arthropoda</taxon>
        <taxon>Hexapoda</taxon>
        <taxon>Insecta</taxon>
        <taxon>Pterygota</taxon>
        <taxon>Neoptera</taxon>
        <taxon>Endopterygota</taxon>
        <taxon>Hymenoptera</taxon>
        <taxon>Apocrita</taxon>
        <taxon>Aculeata</taxon>
        <taxon>Formicoidea</taxon>
        <taxon>Formicidae</taxon>
        <taxon>Dorylinae</taxon>
        <taxon>Ooceraea</taxon>
    </lineage>
</organism>